<protein>
    <recommendedName>
        <fullName evidence="2">AttH domain-containing protein</fullName>
    </recommendedName>
</protein>
<reference evidence="4" key="1">
    <citation type="submission" date="2021-11" db="EMBL/GenBank/DDBJ databases">
        <title>Cultivation dependent microbiological survey of springs from the worlds oldest radium mine currently devoted to the extraction of radon-saturated water.</title>
        <authorList>
            <person name="Kapinusova G."/>
            <person name="Smrhova T."/>
            <person name="Strejcek M."/>
            <person name="Suman J."/>
            <person name="Jani K."/>
            <person name="Pajer P."/>
            <person name="Uhlik O."/>
        </authorList>
    </citation>
    <scope>NUCLEOTIDE SEQUENCE [LARGE SCALE GENOMIC DNA]</scope>
    <source>
        <strain evidence="4">J379</strain>
    </source>
</reference>
<feature type="domain" description="AttH" evidence="2">
    <location>
        <begin position="90"/>
        <end position="196"/>
    </location>
</feature>
<feature type="region of interest" description="Disordered" evidence="1">
    <location>
        <begin position="13"/>
        <end position="32"/>
    </location>
</feature>
<gene>
    <name evidence="3" type="ORF">LRS13_06020</name>
</gene>
<dbReference type="Gene3D" id="2.40.370.10">
    <property type="entry name" value="AttH-like domain"/>
    <property type="match status" value="1"/>
</dbReference>
<evidence type="ECO:0000256" key="1">
    <source>
        <dbReference type="SAM" id="MobiDB-lite"/>
    </source>
</evidence>
<keyword evidence="4" id="KW-1185">Reference proteome</keyword>
<dbReference type="EMBL" id="CP088295">
    <property type="protein sequence ID" value="UUY05083.1"/>
    <property type="molecule type" value="Genomic_DNA"/>
</dbReference>
<dbReference type="InterPro" id="IPR010791">
    <property type="entry name" value="AttH_dom"/>
</dbReference>
<organism evidence="3 4">
    <name type="scientific">Svornostia abyssi</name>
    <dbReference type="NCBI Taxonomy" id="2898438"/>
    <lineage>
        <taxon>Bacteria</taxon>
        <taxon>Bacillati</taxon>
        <taxon>Actinomycetota</taxon>
        <taxon>Thermoleophilia</taxon>
        <taxon>Solirubrobacterales</taxon>
        <taxon>Baekduiaceae</taxon>
        <taxon>Svornostia</taxon>
    </lineage>
</organism>
<dbReference type="InterPro" id="IPR023374">
    <property type="entry name" value="AttH-like_dom_sf"/>
</dbReference>
<dbReference type="Proteomes" id="UP001058860">
    <property type="component" value="Chromosome"/>
</dbReference>
<evidence type="ECO:0000259" key="2">
    <source>
        <dbReference type="Pfam" id="PF07143"/>
    </source>
</evidence>
<dbReference type="Pfam" id="PF07143">
    <property type="entry name" value="CrtC"/>
    <property type="match status" value="1"/>
</dbReference>
<evidence type="ECO:0000313" key="4">
    <source>
        <dbReference type="Proteomes" id="UP001058860"/>
    </source>
</evidence>
<dbReference type="RefSeq" id="WP_353865551.1">
    <property type="nucleotide sequence ID" value="NZ_CP088295.1"/>
</dbReference>
<sequence length="358" mass="39559">MATLQVVDRWTGPGNRDEVINPVPMRENGAHPSPDKGHFEHWYFDARLDDGHVIVGFLQTAELMTKKAGVELHVYEPNGTRHEVRKFYPHAQASASTEKCDVRVAHNWGRVVEDFADGGLPTHQIHIAEDGMQFDLTFESLVPMWQPGEGLTNYGEDSFFAWVVAAPKAKVTGSIVVNGKRHEVSGIGYHDHNWGKGTMPRIVDHWYWGRVYADDLTVVYATIFTTGRFGNAVSTPFMLASGSDVVLSTGEIEIEEGPSVYNEIADQSYPSSLTLRAGGGAAELRLDVKEIIHAHDLLNDVPVVGKRFVKPVAKPVINRLLGNPGYFRFRSDFTLTAEVGGETVVRTGSTLHEAVALR</sequence>
<proteinExistence type="predicted"/>
<accession>A0ABY5PK74</accession>
<dbReference type="SUPFAM" id="SSF159245">
    <property type="entry name" value="AttH-like"/>
    <property type="match status" value="1"/>
</dbReference>
<name>A0ABY5PK74_9ACTN</name>
<evidence type="ECO:0000313" key="3">
    <source>
        <dbReference type="EMBL" id="UUY05083.1"/>
    </source>
</evidence>